<name>A0ACB7TAC2_HYAAI</name>
<dbReference type="Proteomes" id="UP000821845">
    <property type="component" value="Chromosome 1"/>
</dbReference>
<organism evidence="1 2">
    <name type="scientific">Hyalomma asiaticum</name>
    <name type="common">Tick</name>
    <dbReference type="NCBI Taxonomy" id="266040"/>
    <lineage>
        <taxon>Eukaryota</taxon>
        <taxon>Metazoa</taxon>
        <taxon>Ecdysozoa</taxon>
        <taxon>Arthropoda</taxon>
        <taxon>Chelicerata</taxon>
        <taxon>Arachnida</taxon>
        <taxon>Acari</taxon>
        <taxon>Parasitiformes</taxon>
        <taxon>Ixodida</taxon>
        <taxon>Ixodoidea</taxon>
        <taxon>Ixodidae</taxon>
        <taxon>Hyalomminae</taxon>
        <taxon>Hyalomma</taxon>
    </lineage>
</organism>
<proteinExistence type="predicted"/>
<protein>
    <submittedName>
        <fullName evidence="1">Uncharacterized protein</fullName>
    </submittedName>
</protein>
<evidence type="ECO:0000313" key="1">
    <source>
        <dbReference type="EMBL" id="KAH6944071.1"/>
    </source>
</evidence>
<reference evidence="1" key="1">
    <citation type="submission" date="2020-05" db="EMBL/GenBank/DDBJ databases">
        <title>Large-scale comparative analyses of tick genomes elucidate their genetic diversity and vector capacities.</title>
        <authorList>
            <person name="Jia N."/>
            <person name="Wang J."/>
            <person name="Shi W."/>
            <person name="Du L."/>
            <person name="Sun Y."/>
            <person name="Zhan W."/>
            <person name="Jiang J."/>
            <person name="Wang Q."/>
            <person name="Zhang B."/>
            <person name="Ji P."/>
            <person name="Sakyi L.B."/>
            <person name="Cui X."/>
            <person name="Yuan T."/>
            <person name="Jiang B."/>
            <person name="Yang W."/>
            <person name="Lam T.T.-Y."/>
            <person name="Chang Q."/>
            <person name="Ding S."/>
            <person name="Wang X."/>
            <person name="Zhu J."/>
            <person name="Ruan X."/>
            <person name="Zhao L."/>
            <person name="Wei J."/>
            <person name="Que T."/>
            <person name="Du C."/>
            <person name="Cheng J."/>
            <person name="Dai P."/>
            <person name="Han X."/>
            <person name="Huang E."/>
            <person name="Gao Y."/>
            <person name="Liu J."/>
            <person name="Shao H."/>
            <person name="Ye R."/>
            <person name="Li L."/>
            <person name="Wei W."/>
            <person name="Wang X."/>
            <person name="Wang C."/>
            <person name="Yang T."/>
            <person name="Huo Q."/>
            <person name="Li W."/>
            <person name="Guo W."/>
            <person name="Chen H."/>
            <person name="Zhou L."/>
            <person name="Ni X."/>
            <person name="Tian J."/>
            <person name="Zhou Y."/>
            <person name="Sheng Y."/>
            <person name="Liu T."/>
            <person name="Pan Y."/>
            <person name="Xia L."/>
            <person name="Li J."/>
            <person name="Zhao F."/>
            <person name="Cao W."/>
        </authorList>
    </citation>
    <scope>NUCLEOTIDE SEQUENCE</scope>
    <source>
        <strain evidence="1">Hyas-2018</strain>
    </source>
</reference>
<gene>
    <name evidence="1" type="ORF">HPB50_001593</name>
</gene>
<accession>A0ACB7TAC2</accession>
<dbReference type="EMBL" id="CM023481">
    <property type="protein sequence ID" value="KAH6944071.1"/>
    <property type="molecule type" value="Genomic_DNA"/>
</dbReference>
<keyword evidence="2" id="KW-1185">Reference proteome</keyword>
<comment type="caution">
    <text evidence="1">The sequence shown here is derived from an EMBL/GenBank/DDBJ whole genome shotgun (WGS) entry which is preliminary data.</text>
</comment>
<evidence type="ECO:0000313" key="2">
    <source>
        <dbReference type="Proteomes" id="UP000821845"/>
    </source>
</evidence>
<sequence>MSLSEPKLEGSNCSLVERSTEQDVVTSRNEVDSAAPISDDDIARGAVGEEPNKGGEDNMCLETTLEPTHESDKEVGNEMSGQVEANPDLGYGEQASAAVGAAGDPAQVCSLMEKEWPIPFSANAFAKEQVDEKLSAEAHRVFDVVGEAVASMPALEAPFSWSRKAVGHCPSREGDGDKRLVTVLSREHVPTPEIESAAERDSFAAMWTTETFGRWIFGIKVRIKTDDDPLTFLTRSAPLSASPTCQACKWQMW</sequence>